<evidence type="ECO:0000313" key="2">
    <source>
        <dbReference type="Proteomes" id="UP000031197"/>
    </source>
</evidence>
<organism evidence="1 2">
    <name type="scientific">Alteromonas marina</name>
    <dbReference type="NCBI Taxonomy" id="203795"/>
    <lineage>
        <taxon>Bacteria</taxon>
        <taxon>Pseudomonadati</taxon>
        <taxon>Pseudomonadota</taxon>
        <taxon>Gammaproteobacteria</taxon>
        <taxon>Alteromonadales</taxon>
        <taxon>Alteromonadaceae</taxon>
        <taxon>Alteromonas/Salinimonas group</taxon>
        <taxon>Alteromonas</taxon>
    </lineage>
</organism>
<dbReference type="OrthoDB" id="9862692at2"/>
<proteinExistence type="predicted"/>
<dbReference type="Proteomes" id="UP000031197">
    <property type="component" value="Unassembled WGS sequence"/>
</dbReference>
<accession>A0A0B3Z811</accession>
<dbReference type="AlphaFoldDB" id="A0A0B3Z811"/>
<protein>
    <submittedName>
        <fullName evidence="1">Uncharacterized protein</fullName>
    </submittedName>
</protein>
<comment type="caution">
    <text evidence="1">The sequence shown here is derived from an EMBL/GenBank/DDBJ whole genome shotgun (WGS) entry which is preliminary data.</text>
</comment>
<dbReference type="EMBL" id="JWLW01000012">
    <property type="protein sequence ID" value="KHT54445.1"/>
    <property type="molecule type" value="Genomic_DNA"/>
</dbReference>
<name>A0A0B3Z811_9ALTE</name>
<gene>
    <name evidence="1" type="ORF">RJ41_07990</name>
</gene>
<sequence>MSDFDFFKDESPIKNNMVMDSSRFFECKEQIKELSPFGSRSCLYEIFICKGYEIESYKTMVAFLKELHPSCWSAYNKSLESARTEVLLWGDSGIGKLDDKTASLLKSIRHDTTIFNRLDKMMKINGGEWSFYNVYQAMCKVCNISEAKEKQKALRKKKEGLNKKERAIKYFEALSPEDKREVFRILIRDKTQQEISIGLDKLIRTRARMVAIMNICHDALEQHYQYILDPTICNEDVFRFFGYIDDI</sequence>
<keyword evidence="2" id="KW-1185">Reference proteome</keyword>
<evidence type="ECO:0000313" key="1">
    <source>
        <dbReference type="EMBL" id="KHT54445.1"/>
    </source>
</evidence>
<reference evidence="1 2" key="1">
    <citation type="submission" date="2014-12" db="EMBL/GenBank/DDBJ databases">
        <title>Genome sequencing of Alteromonas marina AD001.</title>
        <authorList>
            <person name="Adrian T.G.S."/>
            <person name="Chan K.G."/>
        </authorList>
    </citation>
    <scope>NUCLEOTIDE SEQUENCE [LARGE SCALE GENOMIC DNA]</scope>
    <source>
        <strain evidence="1 2">AD001</strain>
    </source>
</reference>
<dbReference type="RefSeq" id="WP_039219063.1">
    <property type="nucleotide sequence ID" value="NZ_JWLW01000012.1"/>
</dbReference>